<feature type="compositionally biased region" description="Low complexity" evidence="1">
    <location>
        <begin position="185"/>
        <end position="216"/>
    </location>
</feature>
<dbReference type="Proteomes" id="UP000199289">
    <property type="component" value="Unassembled WGS sequence"/>
</dbReference>
<dbReference type="InterPro" id="IPR018645">
    <property type="entry name" value="OapC-like"/>
</dbReference>
<evidence type="ECO:0000313" key="4">
    <source>
        <dbReference type="Proteomes" id="UP000199289"/>
    </source>
</evidence>
<reference evidence="4" key="2">
    <citation type="submission" date="2016-10" db="EMBL/GenBank/DDBJ databases">
        <authorList>
            <person name="Varghese N."/>
            <person name="Submissions S."/>
        </authorList>
    </citation>
    <scope>NUCLEOTIDE SEQUENCE [LARGE SCALE GENOMIC DNA]</scope>
    <source>
        <strain evidence="4">CGMCC 1.12397</strain>
    </source>
</reference>
<dbReference type="RefSeq" id="WP_092538467.1">
    <property type="nucleotide sequence ID" value="NZ_FNKQ01000003.1"/>
</dbReference>
<feature type="compositionally biased region" description="Low complexity" evidence="1">
    <location>
        <begin position="36"/>
        <end position="49"/>
    </location>
</feature>
<evidence type="ECO:0000313" key="3">
    <source>
        <dbReference type="EMBL" id="SDQ90345.1"/>
    </source>
</evidence>
<accession>A0A1H1ENM1</accession>
<feature type="region of interest" description="Disordered" evidence="1">
    <location>
        <begin position="11"/>
        <end position="293"/>
    </location>
</feature>
<gene>
    <name evidence="2" type="ORF">DWB78_08880</name>
    <name evidence="3" type="ORF">SAMN05216278_2992</name>
</gene>
<dbReference type="EMBL" id="FNKQ01000003">
    <property type="protein sequence ID" value="SDQ90345.1"/>
    <property type="molecule type" value="Genomic_DNA"/>
</dbReference>
<evidence type="ECO:0000256" key="1">
    <source>
        <dbReference type="SAM" id="MobiDB-lite"/>
    </source>
</evidence>
<dbReference type="AlphaFoldDB" id="A0A1H1ENM1"/>
<dbReference type="OrthoDB" id="78050at2157"/>
<reference evidence="2 5" key="3">
    <citation type="submission" date="2018-07" db="EMBL/GenBank/DDBJ databases">
        <title>Genome sequence of extremly halophilic archaeon Halopelagius longus strain BC12-B1.</title>
        <authorList>
            <person name="Zhang X."/>
        </authorList>
    </citation>
    <scope>NUCLEOTIDE SEQUENCE [LARGE SCALE GENOMIC DNA]</scope>
    <source>
        <strain evidence="2 5">BC12-B1</strain>
    </source>
</reference>
<dbReference type="Proteomes" id="UP000255421">
    <property type="component" value="Unassembled WGS sequence"/>
</dbReference>
<sequence length="352" mass="36714">MPHQCTNCGKVFPDGSKEMLSGCPNCGGNKFQFRPSGSSGSTDGAASSTRTEGTDRPSPSSASTPTDADRSSAADRTQSDTDSTRRSETASTDSPATGPEPGGSASETSADRRTRSEDEKSPTWARTAERAADVEDDDRPASNAPDEATRSDASPEAAEGGGGLSGRANRAGKSVRDWVSSRGTDSSSEGESASASASESASSAEPESGSPSASDSPQAPDERSPQTPTNAPAPGEPDPDREDSAQASARSAVVSPDEIAAAADRAAVEEADGPPTDADGTVIEPQSDERPELDELREELNSQFESIKIVAPGEYELNLMELYDRTEYIISLREDGRYVIEVPDSWDGEPDE</sequence>
<evidence type="ECO:0000313" key="2">
    <source>
        <dbReference type="EMBL" id="RDI71830.1"/>
    </source>
</evidence>
<dbReference type="Pfam" id="PF09845">
    <property type="entry name" value="OapC"/>
    <property type="match status" value="2"/>
</dbReference>
<evidence type="ECO:0008006" key="6">
    <source>
        <dbReference type="Google" id="ProtNLM"/>
    </source>
</evidence>
<feature type="compositionally biased region" description="Basic and acidic residues" evidence="1">
    <location>
        <begin position="67"/>
        <end position="88"/>
    </location>
</feature>
<name>A0A1H1ENM1_9EURY</name>
<evidence type="ECO:0000313" key="5">
    <source>
        <dbReference type="Proteomes" id="UP000255421"/>
    </source>
</evidence>
<organism evidence="3 4">
    <name type="scientific">Halopelagius longus</name>
    <dbReference type="NCBI Taxonomy" id="1236180"/>
    <lineage>
        <taxon>Archaea</taxon>
        <taxon>Methanobacteriati</taxon>
        <taxon>Methanobacteriota</taxon>
        <taxon>Stenosarchaea group</taxon>
        <taxon>Halobacteria</taxon>
        <taxon>Halobacteriales</taxon>
        <taxon>Haloferacaceae</taxon>
    </lineage>
</organism>
<dbReference type="EMBL" id="QQST01000001">
    <property type="protein sequence ID" value="RDI71830.1"/>
    <property type="molecule type" value="Genomic_DNA"/>
</dbReference>
<keyword evidence="5" id="KW-1185">Reference proteome</keyword>
<proteinExistence type="predicted"/>
<reference evidence="3" key="1">
    <citation type="submission" date="2016-10" db="EMBL/GenBank/DDBJ databases">
        <authorList>
            <person name="de Groot N.N."/>
        </authorList>
    </citation>
    <scope>NUCLEOTIDE SEQUENCE [LARGE SCALE GENOMIC DNA]</scope>
    <source>
        <strain evidence="3">CGMCC 1.12397</strain>
    </source>
</reference>
<feature type="compositionally biased region" description="Low complexity" evidence="1">
    <location>
        <begin position="56"/>
        <end position="66"/>
    </location>
</feature>
<feature type="compositionally biased region" description="Basic and acidic residues" evidence="1">
    <location>
        <begin position="109"/>
        <end position="133"/>
    </location>
</feature>
<feature type="compositionally biased region" description="Low complexity" evidence="1">
    <location>
        <begin position="245"/>
        <end position="265"/>
    </location>
</feature>
<protein>
    <recommendedName>
        <fullName evidence="6">Zn-ribbon containing protein</fullName>
    </recommendedName>
</protein>